<keyword evidence="1" id="KW-0812">Transmembrane</keyword>
<accession>A0ABM9ABW9</accession>
<name>A0ABM9ABW9_9GAMM</name>
<evidence type="ECO:0008006" key="4">
    <source>
        <dbReference type="Google" id="ProtNLM"/>
    </source>
</evidence>
<dbReference type="Proteomes" id="UP000838100">
    <property type="component" value="Unassembled WGS sequence"/>
</dbReference>
<comment type="caution">
    <text evidence="2">The sequence shown here is derived from an EMBL/GenBank/DDBJ whole genome shotgun (WGS) entry which is preliminary data.</text>
</comment>
<keyword evidence="1" id="KW-1133">Transmembrane helix</keyword>
<feature type="transmembrane region" description="Helical" evidence="1">
    <location>
        <begin position="6"/>
        <end position="25"/>
    </location>
</feature>
<keyword evidence="1" id="KW-0472">Membrane</keyword>
<dbReference type="RefSeq" id="WP_237442791.1">
    <property type="nucleotide sequence ID" value="NZ_CAKLPX010000001.1"/>
</dbReference>
<keyword evidence="3" id="KW-1185">Reference proteome</keyword>
<organism evidence="2 3">
    <name type="scientific">Sinobacterium norvegicum</name>
    <dbReference type="NCBI Taxonomy" id="1641715"/>
    <lineage>
        <taxon>Bacteria</taxon>
        <taxon>Pseudomonadati</taxon>
        <taxon>Pseudomonadota</taxon>
        <taxon>Gammaproteobacteria</taxon>
        <taxon>Cellvibrionales</taxon>
        <taxon>Spongiibacteraceae</taxon>
        <taxon>Sinobacterium</taxon>
    </lineage>
</organism>
<evidence type="ECO:0000313" key="2">
    <source>
        <dbReference type="EMBL" id="CAH0990098.1"/>
    </source>
</evidence>
<evidence type="ECO:0000313" key="3">
    <source>
        <dbReference type="Proteomes" id="UP000838100"/>
    </source>
</evidence>
<reference evidence="2" key="1">
    <citation type="submission" date="2021-12" db="EMBL/GenBank/DDBJ databases">
        <authorList>
            <person name="Rodrigo-Torres L."/>
            <person name="Arahal R. D."/>
            <person name="Lucena T."/>
        </authorList>
    </citation>
    <scope>NUCLEOTIDE SEQUENCE</scope>
    <source>
        <strain evidence="2">CECT 8267</strain>
    </source>
</reference>
<proteinExistence type="predicted"/>
<sequence length="279" mass="31054">MFSLSTVWLLSTGFIATIAALYYFSRHQGKQQQYRQQQGLQANAALLNTMQLIQQHRSLSSREESGKPALQRQIQQTREAIDHNIACIDADFSSAISFFNSAVWHAFTADWQSLSNHWQVLTTLDNINSHCLLIKTLLEAIPLVSIDSQLDCTTADNRLYHLLRSAPLLVEKIGQFRALCSATISDAELPSDELTQQVIKLGLAINKELIDLNSSLDMPASCHQPIADITQTISAPRTENNTPALAVDDLYEKTSVVTDALVDNIRHRLIKAGRENITG</sequence>
<gene>
    <name evidence="2" type="ORF">SIN8267_00181</name>
</gene>
<evidence type="ECO:0000256" key="1">
    <source>
        <dbReference type="SAM" id="Phobius"/>
    </source>
</evidence>
<protein>
    <recommendedName>
        <fullName evidence="4">Nitrate/nitrite sensing protein domain-containing protein</fullName>
    </recommendedName>
</protein>
<dbReference type="EMBL" id="CAKLPX010000001">
    <property type="protein sequence ID" value="CAH0990098.1"/>
    <property type="molecule type" value="Genomic_DNA"/>
</dbReference>